<dbReference type="Gene3D" id="3.90.1150.30">
    <property type="match status" value="1"/>
</dbReference>
<dbReference type="Proteomes" id="UP000182314">
    <property type="component" value="Unassembled WGS sequence"/>
</dbReference>
<keyword evidence="2" id="KW-0238">DNA-binding</keyword>
<accession>A0AA94H787</accession>
<protein>
    <submittedName>
        <fullName evidence="1">MmcQ/YjbR family DNA-binding protein</fullName>
    </submittedName>
    <submittedName>
        <fullName evidence="2">Predicted DNA-binding protein, MmcQ/YjbR family</fullName>
    </submittedName>
</protein>
<dbReference type="RefSeq" id="WP_064568803.1">
    <property type="nucleotide sequence ID" value="NZ_CP014007.2"/>
</dbReference>
<dbReference type="Proteomes" id="UP000078227">
    <property type="component" value="Chromosome"/>
</dbReference>
<dbReference type="KEGG" id="kor:AWR26_23645"/>
<dbReference type="InterPro" id="IPR058532">
    <property type="entry name" value="YjbR/MT2646/Rv2570-like"/>
</dbReference>
<name>A0AA94H787_9ENTR</name>
<sequence>MTISELLQYCMSRPGAEQSVHSDWKATQIKVSDVLFAMVKEVDGRPVVSLKTSPELAELLRQQHEDVRPSRHLNKAHWSSVYLDGSLPDSQIYYLVDASYQQAMELVPENIRHQLYEGSTRS</sequence>
<dbReference type="EMBL" id="CP014007">
    <property type="protein sequence ID" value="ANI84992.1"/>
    <property type="molecule type" value="Genomic_DNA"/>
</dbReference>
<dbReference type="Pfam" id="PF04237">
    <property type="entry name" value="YjbR"/>
    <property type="match status" value="1"/>
</dbReference>
<reference evidence="1 3" key="2">
    <citation type="submission" date="2021-03" db="EMBL/GenBank/DDBJ databases">
        <authorList>
            <person name="Li Y."/>
            <person name="Li S."/>
            <person name="Chen M."/>
            <person name="Peng G."/>
            <person name="Tan Z."/>
            <person name="An Q."/>
        </authorList>
    </citation>
    <scope>NUCLEOTIDE SEQUENCE [LARGE SCALE GENOMIC DNA]</scope>
    <source>
        <strain evidence="1 3">Ola 51</strain>
    </source>
</reference>
<dbReference type="InterPro" id="IPR007351">
    <property type="entry name" value="YjbR"/>
</dbReference>
<evidence type="ECO:0000313" key="3">
    <source>
        <dbReference type="Proteomes" id="UP000078227"/>
    </source>
</evidence>
<evidence type="ECO:0000313" key="4">
    <source>
        <dbReference type="Proteomes" id="UP000182314"/>
    </source>
</evidence>
<dbReference type="PANTHER" id="PTHR35145">
    <property type="entry name" value="CYTOPLASMIC PROTEIN-RELATED"/>
    <property type="match status" value="1"/>
</dbReference>
<dbReference type="PANTHER" id="PTHR35145:SF3">
    <property type="entry name" value="CYTOPLASMIC PROTEIN"/>
    <property type="match status" value="1"/>
</dbReference>
<gene>
    <name evidence="1" type="ORF">AWR26_23645</name>
    <name evidence="2" type="ORF">SAMN05216286_3785</name>
</gene>
<proteinExistence type="predicted"/>
<dbReference type="SUPFAM" id="SSF142906">
    <property type="entry name" value="YjbR-like"/>
    <property type="match status" value="1"/>
</dbReference>
<reference evidence="2 4" key="1">
    <citation type="submission" date="2016-10" db="EMBL/GenBank/DDBJ databases">
        <authorList>
            <person name="Varghese N."/>
            <person name="Submissions S."/>
        </authorList>
    </citation>
    <scope>NUCLEOTIDE SEQUENCE [LARGE SCALE GENOMIC DNA]</scope>
    <source>
        <strain evidence="2 4">CGMCC 1.7012</strain>
    </source>
</reference>
<organism evidence="2 4">
    <name type="scientific">Kosakonia oryzae</name>
    <dbReference type="NCBI Taxonomy" id="497725"/>
    <lineage>
        <taxon>Bacteria</taxon>
        <taxon>Pseudomonadati</taxon>
        <taxon>Pseudomonadota</taxon>
        <taxon>Gammaproteobacteria</taxon>
        <taxon>Enterobacterales</taxon>
        <taxon>Enterobacteriaceae</taxon>
        <taxon>Kosakonia</taxon>
    </lineage>
</organism>
<keyword evidence="3" id="KW-1185">Reference proteome</keyword>
<evidence type="ECO:0000313" key="1">
    <source>
        <dbReference type="EMBL" id="ANI84992.1"/>
    </source>
</evidence>
<dbReference type="GO" id="GO:0003677">
    <property type="term" value="F:DNA binding"/>
    <property type="evidence" value="ECO:0007669"/>
    <property type="project" value="UniProtKB-KW"/>
</dbReference>
<evidence type="ECO:0000313" key="2">
    <source>
        <dbReference type="EMBL" id="SFC98390.1"/>
    </source>
</evidence>
<dbReference type="InterPro" id="IPR038056">
    <property type="entry name" value="YjbR-like_sf"/>
</dbReference>
<dbReference type="EMBL" id="FOKO01000005">
    <property type="protein sequence ID" value="SFC98390.1"/>
    <property type="molecule type" value="Genomic_DNA"/>
</dbReference>
<dbReference type="AlphaFoldDB" id="A0AA94H787"/>